<dbReference type="InterPro" id="IPR018948">
    <property type="entry name" value="GTP-bd_TrmE_N"/>
</dbReference>
<keyword evidence="18" id="KW-1185">Reference proteome</keyword>
<comment type="function">
    <text evidence="11">GTPase component of the GTPBP3-MTO1 complex that catalyzes the 5-taurinomethyluridine (taum(5)U) modification at the 34th wobble position (U34) of mitochondrial tRNAs (mt-tRNAs), which plays a role in mt-tRNA decoding and mitochondrial translation. Taum(5)U formation on mammalian mt-tRNA requires the presence of both GTPBP3-mediated GTPase activity and MTO1 catalytic activity.</text>
</comment>
<dbReference type="Pfam" id="PF08240">
    <property type="entry name" value="ADH_N"/>
    <property type="match status" value="1"/>
</dbReference>
<dbReference type="GO" id="GO:0005525">
    <property type="term" value="F:GTP binding"/>
    <property type="evidence" value="ECO:0007669"/>
    <property type="project" value="UniProtKB-KW"/>
</dbReference>
<dbReference type="Gene3D" id="3.40.50.720">
    <property type="entry name" value="NAD(P)-binding Rossmann-like Domain"/>
    <property type="match status" value="1"/>
</dbReference>
<evidence type="ECO:0000259" key="16">
    <source>
        <dbReference type="PROSITE" id="PS51709"/>
    </source>
</evidence>
<dbReference type="STRING" id="137246.A0A401SJA8"/>
<comment type="similarity">
    <text evidence="3 15">Belongs to the TRAFAC class TrmE-Era-EngA-EngB-Septin-like GTPase superfamily. TrmE GTPase family.</text>
</comment>
<evidence type="ECO:0000256" key="11">
    <source>
        <dbReference type="ARBA" id="ARBA00059757"/>
    </source>
</evidence>
<name>A0A401SJA8_CHIPU</name>
<keyword evidence="6" id="KW-0378">Hydrolase</keyword>
<dbReference type="Pfam" id="PF10396">
    <property type="entry name" value="TrmE_N"/>
    <property type="match status" value="1"/>
</dbReference>
<evidence type="ECO:0000256" key="1">
    <source>
        <dbReference type="ARBA" id="ARBA00001958"/>
    </source>
</evidence>
<dbReference type="GO" id="GO:0003924">
    <property type="term" value="F:GTPase activity"/>
    <property type="evidence" value="ECO:0007669"/>
    <property type="project" value="InterPro"/>
</dbReference>
<feature type="domain" description="TrmE-type G" evidence="16">
    <location>
        <begin position="537"/>
        <end position="720"/>
    </location>
</feature>
<dbReference type="PROSITE" id="PS51709">
    <property type="entry name" value="G_TRME"/>
    <property type="match status" value="1"/>
</dbReference>
<dbReference type="SUPFAM" id="SSF50129">
    <property type="entry name" value="GroES-like"/>
    <property type="match status" value="1"/>
</dbReference>
<dbReference type="Gene3D" id="3.40.50.300">
    <property type="entry name" value="P-loop containing nucleotide triphosphate hydrolases"/>
    <property type="match status" value="1"/>
</dbReference>
<dbReference type="GO" id="GO:0002098">
    <property type="term" value="P:tRNA wobble uridine modification"/>
    <property type="evidence" value="ECO:0007669"/>
    <property type="project" value="TreeGrafter"/>
</dbReference>
<protein>
    <recommendedName>
        <fullName evidence="12">5-taurinomethyluridine-[tRNA] synthase subunit GTPB3, mitochondrial</fullName>
    </recommendedName>
    <alternativeName>
        <fullName evidence="14">GTP-binding protein 3</fullName>
    </alternativeName>
    <alternativeName>
        <fullName evidence="13">tRNA modification GTPase GTPBP3, mitochondrial</fullName>
    </alternativeName>
</protein>
<dbReference type="CDD" id="cd08241">
    <property type="entry name" value="QOR1"/>
    <property type="match status" value="1"/>
</dbReference>
<evidence type="ECO:0000256" key="13">
    <source>
        <dbReference type="ARBA" id="ARBA00077869"/>
    </source>
</evidence>
<evidence type="ECO:0000256" key="3">
    <source>
        <dbReference type="ARBA" id="ARBA00011043"/>
    </source>
</evidence>
<dbReference type="InterPro" id="IPR031168">
    <property type="entry name" value="G_TrmE"/>
</dbReference>
<comment type="catalytic activity">
    <reaction evidence="10">
        <text>GTP + H2O = GDP + phosphate + H(+)</text>
        <dbReference type="Rhea" id="RHEA:19669"/>
        <dbReference type="ChEBI" id="CHEBI:15377"/>
        <dbReference type="ChEBI" id="CHEBI:15378"/>
        <dbReference type="ChEBI" id="CHEBI:37565"/>
        <dbReference type="ChEBI" id="CHEBI:43474"/>
        <dbReference type="ChEBI" id="CHEBI:58189"/>
    </reaction>
    <physiologicalReaction direction="left-to-right" evidence="10">
        <dbReference type="Rhea" id="RHEA:19670"/>
    </physiologicalReaction>
</comment>
<dbReference type="InterPro" id="IPR005225">
    <property type="entry name" value="Small_GTP-bd"/>
</dbReference>
<evidence type="ECO:0000256" key="5">
    <source>
        <dbReference type="ARBA" id="ARBA00022741"/>
    </source>
</evidence>
<dbReference type="OrthoDB" id="188276at2759"/>
<dbReference type="Gene3D" id="1.20.120.430">
    <property type="entry name" value="tRNA modification GTPase MnmE domain 2"/>
    <property type="match status" value="1"/>
</dbReference>
<dbReference type="GO" id="GO:0030488">
    <property type="term" value="P:tRNA methylation"/>
    <property type="evidence" value="ECO:0007669"/>
    <property type="project" value="TreeGrafter"/>
</dbReference>
<dbReference type="InterPro" id="IPR020843">
    <property type="entry name" value="ER"/>
</dbReference>
<dbReference type="InterPro" id="IPR004520">
    <property type="entry name" value="GTPase_MnmE"/>
</dbReference>
<dbReference type="FunFam" id="3.40.50.300:FF:000924">
    <property type="entry name" value="tRNA modification GTPase GTPBP3, mitochondrial"/>
    <property type="match status" value="1"/>
</dbReference>
<dbReference type="GO" id="GO:0005739">
    <property type="term" value="C:mitochondrion"/>
    <property type="evidence" value="ECO:0007669"/>
    <property type="project" value="UniProtKB-SubCell"/>
</dbReference>
<dbReference type="FunFam" id="3.30.1360.120:FF:000007">
    <property type="entry name" value="tRNA modification GTPase GTPBP3, mitochondrial"/>
    <property type="match status" value="1"/>
</dbReference>
<evidence type="ECO:0000256" key="7">
    <source>
        <dbReference type="ARBA" id="ARBA00022946"/>
    </source>
</evidence>
<evidence type="ECO:0000256" key="14">
    <source>
        <dbReference type="ARBA" id="ARBA00081428"/>
    </source>
</evidence>
<dbReference type="InterPro" id="IPR013149">
    <property type="entry name" value="ADH-like_C"/>
</dbReference>
<dbReference type="InterPro" id="IPR027266">
    <property type="entry name" value="TrmE/GcvT-like"/>
</dbReference>
<keyword evidence="5 15" id="KW-0547">Nucleotide-binding</keyword>
<keyword evidence="4 15" id="KW-0819">tRNA processing</keyword>
<organism evidence="17 18">
    <name type="scientific">Chiloscyllium punctatum</name>
    <name type="common">Brownbanded bambooshark</name>
    <name type="synonym">Hemiscyllium punctatum</name>
    <dbReference type="NCBI Taxonomy" id="137246"/>
    <lineage>
        <taxon>Eukaryota</taxon>
        <taxon>Metazoa</taxon>
        <taxon>Chordata</taxon>
        <taxon>Craniata</taxon>
        <taxon>Vertebrata</taxon>
        <taxon>Chondrichthyes</taxon>
        <taxon>Elasmobranchii</taxon>
        <taxon>Galeomorphii</taxon>
        <taxon>Galeoidea</taxon>
        <taxon>Orectolobiformes</taxon>
        <taxon>Hemiscylliidae</taxon>
        <taxon>Chiloscyllium</taxon>
    </lineage>
</organism>
<dbReference type="InterPro" id="IPR027417">
    <property type="entry name" value="P-loop_NTPase"/>
</dbReference>
<dbReference type="InterPro" id="IPR025867">
    <property type="entry name" value="MnmE_helical"/>
</dbReference>
<feature type="non-terminal residue" evidence="17">
    <location>
        <position position="1"/>
    </location>
</feature>
<comment type="subcellular location">
    <subcellularLocation>
        <location evidence="2">Mitochondrion</location>
    </subcellularLocation>
</comment>
<evidence type="ECO:0000256" key="8">
    <source>
        <dbReference type="ARBA" id="ARBA00023128"/>
    </source>
</evidence>
<evidence type="ECO:0000256" key="4">
    <source>
        <dbReference type="ARBA" id="ARBA00022694"/>
    </source>
</evidence>
<accession>A0A401SJA8</accession>
<dbReference type="Gene3D" id="3.90.180.10">
    <property type="entry name" value="Medium-chain alcohol dehydrogenases, catalytic domain"/>
    <property type="match status" value="2"/>
</dbReference>
<evidence type="ECO:0000256" key="15">
    <source>
        <dbReference type="RuleBase" id="RU003313"/>
    </source>
</evidence>
<dbReference type="NCBIfam" id="TIGR00231">
    <property type="entry name" value="small_GTP"/>
    <property type="match status" value="1"/>
</dbReference>
<evidence type="ECO:0000256" key="2">
    <source>
        <dbReference type="ARBA" id="ARBA00004173"/>
    </source>
</evidence>
<gene>
    <name evidence="17" type="ORF">chiPu_0008876</name>
</gene>
<dbReference type="GO" id="GO:0070900">
    <property type="term" value="P:mitochondrial tRNA modification"/>
    <property type="evidence" value="ECO:0007669"/>
    <property type="project" value="UniProtKB-ARBA"/>
</dbReference>
<dbReference type="InterPro" id="IPR006073">
    <property type="entry name" value="GTP-bd"/>
</dbReference>
<dbReference type="SUPFAM" id="SSF51735">
    <property type="entry name" value="NAD(P)-binding Rossmann-fold domains"/>
    <property type="match status" value="1"/>
</dbReference>
<dbReference type="EMBL" id="BEZZ01000302">
    <property type="protein sequence ID" value="GCC30425.1"/>
    <property type="molecule type" value="Genomic_DNA"/>
</dbReference>
<keyword evidence="8" id="KW-0496">Mitochondrion</keyword>
<dbReference type="CDD" id="cd14858">
    <property type="entry name" value="TrmE_N"/>
    <property type="match status" value="1"/>
</dbReference>
<proteinExistence type="inferred from homology"/>
<dbReference type="InterPro" id="IPR036291">
    <property type="entry name" value="NAD(P)-bd_dom_sf"/>
</dbReference>
<dbReference type="NCBIfam" id="NF003661">
    <property type="entry name" value="PRK05291.1-3"/>
    <property type="match status" value="1"/>
</dbReference>
<evidence type="ECO:0000256" key="9">
    <source>
        <dbReference type="ARBA" id="ARBA00023134"/>
    </source>
</evidence>
<dbReference type="GO" id="GO:0016491">
    <property type="term" value="F:oxidoreductase activity"/>
    <property type="evidence" value="ECO:0007669"/>
    <property type="project" value="InterPro"/>
</dbReference>
<evidence type="ECO:0000256" key="6">
    <source>
        <dbReference type="ARBA" id="ARBA00022801"/>
    </source>
</evidence>
<comment type="cofactor">
    <cofactor evidence="1">
        <name>K(+)</name>
        <dbReference type="ChEBI" id="CHEBI:29103"/>
    </cofactor>
</comment>
<dbReference type="Pfam" id="PF12631">
    <property type="entry name" value="MnmE_helical"/>
    <property type="match status" value="1"/>
</dbReference>
<dbReference type="InterPro" id="IPR011032">
    <property type="entry name" value="GroES-like_sf"/>
</dbReference>
<dbReference type="Pfam" id="PF00107">
    <property type="entry name" value="ADH_zinc_N"/>
    <property type="match status" value="1"/>
</dbReference>
<dbReference type="PANTHER" id="PTHR42714">
    <property type="entry name" value="TRNA MODIFICATION GTPASE GTPBP3"/>
    <property type="match status" value="1"/>
</dbReference>
<dbReference type="InterPro" id="IPR013154">
    <property type="entry name" value="ADH-like_N"/>
</dbReference>
<dbReference type="PANTHER" id="PTHR42714:SF2">
    <property type="entry name" value="TRNA MODIFICATION GTPASE GTPBP3, MITOCHONDRIAL"/>
    <property type="match status" value="1"/>
</dbReference>
<reference evidence="17 18" key="1">
    <citation type="journal article" date="2018" name="Nat. Ecol. Evol.">
        <title>Shark genomes provide insights into elasmobranch evolution and the origin of vertebrates.</title>
        <authorList>
            <person name="Hara Y"/>
            <person name="Yamaguchi K"/>
            <person name="Onimaru K"/>
            <person name="Kadota M"/>
            <person name="Koyanagi M"/>
            <person name="Keeley SD"/>
            <person name="Tatsumi K"/>
            <person name="Tanaka K"/>
            <person name="Motone F"/>
            <person name="Kageyama Y"/>
            <person name="Nozu R"/>
            <person name="Adachi N"/>
            <person name="Nishimura O"/>
            <person name="Nakagawa R"/>
            <person name="Tanegashima C"/>
            <person name="Kiyatake I"/>
            <person name="Matsumoto R"/>
            <person name="Murakumo K"/>
            <person name="Nishida K"/>
            <person name="Terakita A"/>
            <person name="Kuratani S"/>
            <person name="Sato K"/>
            <person name="Hyodo S Kuraku.S."/>
        </authorList>
    </citation>
    <scope>NUCLEOTIDE SEQUENCE [LARGE SCALE GENOMIC DNA]</scope>
</reference>
<dbReference type="SUPFAM" id="SSF52540">
    <property type="entry name" value="P-loop containing nucleoside triphosphate hydrolases"/>
    <property type="match status" value="1"/>
</dbReference>
<evidence type="ECO:0000256" key="12">
    <source>
        <dbReference type="ARBA" id="ARBA00069806"/>
    </source>
</evidence>
<dbReference type="SMART" id="SM00829">
    <property type="entry name" value="PKS_ER"/>
    <property type="match status" value="1"/>
</dbReference>
<comment type="caution">
    <text evidence="17">The sequence shown here is derived from an EMBL/GenBank/DDBJ whole genome shotgun (WGS) entry which is preliminary data.</text>
</comment>
<dbReference type="SUPFAM" id="SSF116878">
    <property type="entry name" value="TrmE connector domain"/>
    <property type="match status" value="1"/>
</dbReference>
<dbReference type="InterPro" id="IPR027368">
    <property type="entry name" value="MnmE_dom2"/>
</dbReference>
<dbReference type="HAMAP" id="MF_00379">
    <property type="entry name" value="GTPase_MnmE"/>
    <property type="match status" value="1"/>
</dbReference>
<sequence>AVVVMSCSIPHRILRDVVRRNCLARKITGLAATYMSSAKDSGLSYQAAVCTELKKPLVIQKLPLLPLKSTEVRVDVHYCGVNFADFLVCRGLYQEQPPIPFTPGMEFTGSVLEVGPNVTAIRKGDRVIGVSYFGAMAEQETVLVTAAAGAAGLAAVDFASHILNTKVIAAAGTDEKCELAVQKGAVASINYTTKNLKEELKKLTANKGVNVVFDAVGGDIFKDAFSSLAWEGRIVVVGFAGGNIPSVPANLLLLKNVAAMGIYWGRYQHEDFPTFSRSIMSAVQYCQEGRIKPWVGAVYKLQQCNFRANFVRTQCSDARERSTIFAMSSGQSRCAVAVIRVSGPASSKTLIRLTGQRALPPARAAALRPLLDPGTGERLDMALVLWFPGPRSYTGEDCCELHVHGGPAVLSGVLQALACSPGLQPAEAGEFTKRAFLNGKLDLTEVEGLGDLIHAETEAQRRQALRQMSGDLGHLYRGWSERLTRCLAHAEAYIDFSEDDNIEEGILDQVDSDVRALQSEIDLHLHDSRRGERLRDGVHVAIVGPPNAGKSSLLNRICQKPAAIVSPTAGTTRDVVEMALNLGGYPVLLSDTAGLRETCDPVEREGVRRARERLCQADVAVLVLDATELLSERTNAVLPFLRDHLSRVTVDGSDEHQAEASSALADSIVVCNKTDLVQLEERDKLHLVLEEQGLHQVCLLSCKTGSGFDDFLCLLGEQVEKMCGNPLAGSPSLTQARHRLHLHNCAQALTEYHHYRELDLVLATEQLRVALRQLGKITGKVGAEEILEVIFRDFCIGK</sequence>
<evidence type="ECO:0000313" key="17">
    <source>
        <dbReference type="EMBL" id="GCC30425.1"/>
    </source>
</evidence>
<dbReference type="AlphaFoldDB" id="A0A401SJA8"/>
<dbReference type="Gene3D" id="3.30.1360.120">
    <property type="entry name" value="Probable tRNA modification gtpase trme, domain 1"/>
    <property type="match status" value="1"/>
</dbReference>
<keyword evidence="9 15" id="KW-0342">GTP-binding</keyword>
<keyword evidence="7" id="KW-0809">Transit peptide</keyword>
<evidence type="ECO:0000313" key="18">
    <source>
        <dbReference type="Proteomes" id="UP000287033"/>
    </source>
</evidence>
<dbReference type="CDD" id="cd04164">
    <property type="entry name" value="trmE"/>
    <property type="match status" value="1"/>
</dbReference>
<evidence type="ECO:0000256" key="10">
    <source>
        <dbReference type="ARBA" id="ARBA00049117"/>
    </source>
</evidence>
<dbReference type="Pfam" id="PF01926">
    <property type="entry name" value="MMR_HSR1"/>
    <property type="match status" value="1"/>
</dbReference>
<dbReference type="Proteomes" id="UP000287033">
    <property type="component" value="Unassembled WGS sequence"/>
</dbReference>
<dbReference type="NCBIfam" id="TIGR00450">
    <property type="entry name" value="mnmE_trmE_thdF"/>
    <property type="match status" value="1"/>
</dbReference>